<feature type="transmembrane region" description="Helical" evidence="1">
    <location>
        <begin position="68"/>
        <end position="92"/>
    </location>
</feature>
<dbReference type="EMBL" id="CADEPM010000003">
    <property type="protein sequence ID" value="CAB3401798.1"/>
    <property type="molecule type" value="Genomic_DNA"/>
</dbReference>
<sequence length="212" mass="24080">MRNCDICGDLMQTSLDEASDEHWNSNEKKKDFFQQPYYPLLFIIMMLSIIFVVLTTLTVIATLILPSYILPIIALLMTTSYPILIAVTNFLLCLNQLSMAFWKSRFLNETIRWFGPLIFACSIPWLISLAALSSRYVLVMGSDAVDEAPISLVAFYVEPIVEWILIVLTMAAYFLIILNRQQCAIDFSVVKQAFPIVCFQMVLGISVEIAQL</sequence>
<feature type="transmembrane region" description="Helical" evidence="1">
    <location>
        <begin position="37"/>
        <end position="62"/>
    </location>
</feature>
<organism evidence="2 3">
    <name type="scientific">Caenorhabditis bovis</name>
    <dbReference type="NCBI Taxonomy" id="2654633"/>
    <lineage>
        <taxon>Eukaryota</taxon>
        <taxon>Metazoa</taxon>
        <taxon>Ecdysozoa</taxon>
        <taxon>Nematoda</taxon>
        <taxon>Chromadorea</taxon>
        <taxon>Rhabditida</taxon>
        <taxon>Rhabditina</taxon>
        <taxon>Rhabditomorpha</taxon>
        <taxon>Rhabditoidea</taxon>
        <taxon>Rhabditidae</taxon>
        <taxon>Peloderinae</taxon>
        <taxon>Caenorhabditis</taxon>
    </lineage>
</organism>
<dbReference type="OrthoDB" id="5869567at2759"/>
<evidence type="ECO:0000256" key="1">
    <source>
        <dbReference type="SAM" id="Phobius"/>
    </source>
</evidence>
<comment type="caution">
    <text evidence="2">The sequence shown here is derived from an EMBL/GenBank/DDBJ whole genome shotgun (WGS) entry which is preliminary data.</text>
</comment>
<protein>
    <submittedName>
        <fullName evidence="2">Uncharacterized protein</fullName>
    </submittedName>
</protein>
<keyword evidence="1" id="KW-1133">Transmembrane helix</keyword>
<evidence type="ECO:0000313" key="2">
    <source>
        <dbReference type="EMBL" id="CAB3401798.1"/>
    </source>
</evidence>
<keyword evidence="3" id="KW-1185">Reference proteome</keyword>
<feature type="transmembrane region" description="Helical" evidence="1">
    <location>
        <begin position="113"/>
        <end position="133"/>
    </location>
</feature>
<dbReference type="Proteomes" id="UP000494206">
    <property type="component" value="Unassembled WGS sequence"/>
</dbReference>
<feature type="transmembrane region" description="Helical" evidence="1">
    <location>
        <begin position="153"/>
        <end position="178"/>
    </location>
</feature>
<proteinExistence type="predicted"/>
<reference evidence="2 3" key="1">
    <citation type="submission" date="2020-04" db="EMBL/GenBank/DDBJ databases">
        <authorList>
            <person name="Laetsch R D."/>
            <person name="Stevens L."/>
            <person name="Kumar S."/>
            <person name="Blaxter L. M."/>
        </authorList>
    </citation>
    <scope>NUCLEOTIDE SEQUENCE [LARGE SCALE GENOMIC DNA]</scope>
</reference>
<dbReference type="AlphaFoldDB" id="A0A8S1EP48"/>
<accession>A0A8S1EP48</accession>
<keyword evidence="1" id="KW-0812">Transmembrane</keyword>
<keyword evidence="1" id="KW-0472">Membrane</keyword>
<evidence type="ECO:0000313" key="3">
    <source>
        <dbReference type="Proteomes" id="UP000494206"/>
    </source>
</evidence>
<gene>
    <name evidence="2" type="ORF">CBOVIS_LOCUS4493</name>
</gene>
<name>A0A8S1EP48_9PELO</name>